<feature type="compositionally biased region" description="Polar residues" evidence="1">
    <location>
        <begin position="270"/>
        <end position="316"/>
    </location>
</feature>
<feature type="compositionally biased region" description="Basic and acidic residues" evidence="1">
    <location>
        <begin position="217"/>
        <end position="239"/>
    </location>
</feature>
<protein>
    <submittedName>
        <fullName evidence="2">Unnamed protein product</fullName>
    </submittedName>
</protein>
<keyword evidence="3" id="KW-1185">Reference proteome</keyword>
<dbReference type="Proteomes" id="UP001165063">
    <property type="component" value="Unassembled WGS sequence"/>
</dbReference>
<accession>A0A9W7DIM7</accession>
<feature type="region of interest" description="Disordered" evidence="1">
    <location>
        <begin position="398"/>
        <end position="418"/>
    </location>
</feature>
<evidence type="ECO:0000313" key="3">
    <source>
        <dbReference type="Proteomes" id="UP001165063"/>
    </source>
</evidence>
<dbReference type="AlphaFoldDB" id="A0A9W7DIM7"/>
<feature type="region of interest" description="Disordered" evidence="1">
    <location>
        <begin position="217"/>
        <end position="321"/>
    </location>
</feature>
<sequence>MKVDWVNVHFIVYPDDSNELIDAVPKPDDNSGGPQKQENSSISPNGNIQVKQETQPLPQPVIKSEHQSIPPSATQEPVASAVETLVNHIPPATPKSEDPTALVHVNGATPSVEARRLSDVPLTEIKKVEEKKPFDLIAFANKRMKILEQRRLEKEQLLKERLKSEEATLGKNLGFYTPHRHFPQNFNETLNEYYDERVQEIEKKLVTQQRKRVKYLKKQDEKRKKLAEEEAKKHEHLTTELDFGFGGDEDEEDIDMDDFQFDDDDENPDNKSQQVGSVGSKTVPTNSGGSISVKVSPQKVVSDTVASNNHEASTVPTFKEEERSVDLIFKEEEDRNTSLVFKEAEHATSQVLQAAQQISHVQENKSSVYGTSEKGIEDKVESKLATVSDSNITVIPTQETLVDDDDEEDIPDELFDSD</sequence>
<organism evidence="2 3">
    <name type="scientific">Ambrosiozyma monospora</name>
    <name type="common">Yeast</name>
    <name type="synonym">Endomycopsis monosporus</name>
    <dbReference type="NCBI Taxonomy" id="43982"/>
    <lineage>
        <taxon>Eukaryota</taxon>
        <taxon>Fungi</taxon>
        <taxon>Dikarya</taxon>
        <taxon>Ascomycota</taxon>
        <taxon>Saccharomycotina</taxon>
        <taxon>Pichiomycetes</taxon>
        <taxon>Pichiales</taxon>
        <taxon>Pichiaceae</taxon>
        <taxon>Ambrosiozyma</taxon>
    </lineage>
</organism>
<reference evidence="2" key="1">
    <citation type="submission" date="2023-04" db="EMBL/GenBank/DDBJ databases">
        <title>Ambrosiozyma monospora NBRC 1965.</title>
        <authorList>
            <person name="Ichikawa N."/>
            <person name="Sato H."/>
            <person name="Tonouchi N."/>
        </authorList>
    </citation>
    <scope>NUCLEOTIDE SEQUENCE</scope>
    <source>
        <strain evidence="2">NBRC 1965</strain>
    </source>
</reference>
<feature type="compositionally biased region" description="Polar residues" evidence="1">
    <location>
        <begin position="67"/>
        <end position="77"/>
    </location>
</feature>
<feature type="compositionally biased region" description="Polar residues" evidence="1">
    <location>
        <begin position="32"/>
        <end position="56"/>
    </location>
</feature>
<proteinExistence type="predicted"/>
<comment type="caution">
    <text evidence="2">The sequence shown here is derived from an EMBL/GenBank/DDBJ whole genome shotgun (WGS) entry which is preliminary data.</text>
</comment>
<name>A0A9W7DIM7_AMBMO</name>
<feature type="compositionally biased region" description="Acidic residues" evidence="1">
    <location>
        <begin position="401"/>
        <end position="418"/>
    </location>
</feature>
<evidence type="ECO:0000313" key="2">
    <source>
        <dbReference type="EMBL" id="GMG50442.1"/>
    </source>
</evidence>
<feature type="region of interest" description="Disordered" evidence="1">
    <location>
        <begin position="17"/>
        <end position="101"/>
    </location>
</feature>
<dbReference type="EMBL" id="BSXU01005089">
    <property type="protein sequence ID" value="GMG50442.1"/>
    <property type="molecule type" value="Genomic_DNA"/>
</dbReference>
<evidence type="ECO:0000256" key="1">
    <source>
        <dbReference type="SAM" id="MobiDB-lite"/>
    </source>
</evidence>
<gene>
    <name evidence="2" type="ORF">Amon01_000719400</name>
</gene>
<feature type="compositionally biased region" description="Acidic residues" evidence="1">
    <location>
        <begin position="247"/>
        <end position="267"/>
    </location>
</feature>